<feature type="non-terminal residue" evidence="1">
    <location>
        <position position="1"/>
    </location>
</feature>
<name>A0A0F9T2Z9_9ZZZZ</name>
<gene>
    <name evidence="1" type="ORF">LCGC14_0703960</name>
</gene>
<protein>
    <submittedName>
        <fullName evidence="1">Uncharacterized protein</fullName>
    </submittedName>
</protein>
<reference evidence="1" key="1">
    <citation type="journal article" date="2015" name="Nature">
        <title>Complex archaea that bridge the gap between prokaryotes and eukaryotes.</title>
        <authorList>
            <person name="Spang A."/>
            <person name="Saw J.H."/>
            <person name="Jorgensen S.L."/>
            <person name="Zaremba-Niedzwiedzka K."/>
            <person name="Martijn J."/>
            <person name="Lind A.E."/>
            <person name="van Eijk R."/>
            <person name="Schleper C."/>
            <person name="Guy L."/>
            <person name="Ettema T.J."/>
        </authorList>
    </citation>
    <scope>NUCLEOTIDE SEQUENCE</scope>
</reference>
<dbReference type="EMBL" id="LAZR01001516">
    <property type="protein sequence ID" value="KKN43376.1"/>
    <property type="molecule type" value="Genomic_DNA"/>
</dbReference>
<proteinExistence type="predicted"/>
<evidence type="ECO:0000313" key="1">
    <source>
        <dbReference type="EMBL" id="KKN43376.1"/>
    </source>
</evidence>
<sequence>QEDKNADINEDLMHKFEGFVIQLIHQILDLKSPFVEKDINQ</sequence>
<dbReference type="AlphaFoldDB" id="A0A0F9T2Z9"/>
<comment type="caution">
    <text evidence="1">The sequence shown here is derived from an EMBL/GenBank/DDBJ whole genome shotgun (WGS) entry which is preliminary data.</text>
</comment>
<accession>A0A0F9T2Z9</accession>
<organism evidence="1">
    <name type="scientific">marine sediment metagenome</name>
    <dbReference type="NCBI Taxonomy" id="412755"/>
    <lineage>
        <taxon>unclassified sequences</taxon>
        <taxon>metagenomes</taxon>
        <taxon>ecological metagenomes</taxon>
    </lineage>
</organism>